<proteinExistence type="predicted"/>
<dbReference type="Proteomes" id="UP001469553">
    <property type="component" value="Unassembled WGS sequence"/>
</dbReference>
<reference evidence="1 2" key="1">
    <citation type="submission" date="2021-06" db="EMBL/GenBank/DDBJ databases">
        <authorList>
            <person name="Palmer J.M."/>
        </authorList>
    </citation>
    <scope>NUCLEOTIDE SEQUENCE [LARGE SCALE GENOMIC DNA]</scope>
    <source>
        <strain evidence="1 2">AS_MEX2019</strain>
        <tissue evidence="1">Muscle</tissue>
    </source>
</reference>
<gene>
    <name evidence="1" type="ORF">AMECASPLE_035122</name>
</gene>
<evidence type="ECO:0000313" key="1">
    <source>
        <dbReference type="EMBL" id="MEQ2305189.1"/>
    </source>
</evidence>
<evidence type="ECO:0000313" key="2">
    <source>
        <dbReference type="Proteomes" id="UP001469553"/>
    </source>
</evidence>
<protein>
    <submittedName>
        <fullName evidence="1">Uncharacterized protein</fullName>
    </submittedName>
</protein>
<organism evidence="1 2">
    <name type="scientific">Ameca splendens</name>
    <dbReference type="NCBI Taxonomy" id="208324"/>
    <lineage>
        <taxon>Eukaryota</taxon>
        <taxon>Metazoa</taxon>
        <taxon>Chordata</taxon>
        <taxon>Craniata</taxon>
        <taxon>Vertebrata</taxon>
        <taxon>Euteleostomi</taxon>
        <taxon>Actinopterygii</taxon>
        <taxon>Neopterygii</taxon>
        <taxon>Teleostei</taxon>
        <taxon>Neoteleostei</taxon>
        <taxon>Acanthomorphata</taxon>
        <taxon>Ovalentaria</taxon>
        <taxon>Atherinomorphae</taxon>
        <taxon>Cyprinodontiformes</taxon>
        <taxon>Goodeidae</taxon>
        <taxon>Ameca</taxon>
    </lineage>
</organism>
<name>A0ABV0ZG28_9TELE</name>
<accession>A0ABV0ZG28</accession>
<keyword evidence="2" id="KW-1185">Reference proteome</keyword>
<dbReference type="EMBL" id="JAHRIP010061564">
    <property type="protein sequence ID" value="MEQ2305189.1"/>
    <property type="molecule type" value="Genomic_DNA"/>
</dbReference>
<sequence length="133" mass="14605">MEHRSRLLLCLVLPSNQVYENKPKKSPTGNPPVLGVATDSDAARASGTVRNWCREGPVLPINNHLEECKKGDFQLLAPSSCDLLVLASSFTLPPAKVKTSNLQESFWINFQWTAQALRLLRSQASEPCSPSTS</sequence>
<comment type="caution">
    <text evidence="1">The sequence shown here is derived from an EMBL/GenBank/DDBJ whole genome shotgun (WGS) entry which is preliminary data.</text>
</comment>